<evidence type="ECO:0000313" key="1">
    <source>
        <dbReference type="EMBL" id="GME87210.1"/>
    </source>
</evidence>
<sequence length="259" mass="27574">MPLFRKDHHGSKKPPPDATSTKPSKSKPQSPILSQKDDSDSSLYKTMSDTSTSDTSIHNSRSRSSSMSQKFKSLFNPHAASSASLHQEAIDLSSSPSSPNATAATGRTPVRQSLDLKNGHTQKYPVPNRQPSVRKTSAADKNKDKDKTLSSLGTHPKQQQQQQQSQQTSVTLRSPPSSPVISIEQAPLTGSSLGTGPGSASASSNSIPPLNGTQSKPPSPATATTEINDALNKLKFMPPVIENDLDEVLEGAISSSFYK</sequence>
<accession>A0ACB5TEZ6</accession>
<name>A0ACB5TEZ6_AMBMO</name>
<protein>
    <submittedName>
        <fullName evidence="1">Unnamed protein product</fullName>
    </submittedName>
</protein>
<comment type="caution">
    <text evidence="1">The sequence shown here is derived from an EMBL/GenBank/DDBJ whole genome shotgun (WGS) entry which is preliminary data.</text>
</comment>
<dbReference type="Proteomes" id="UP001165064">
    <property type="component" value="Unassembled WGS sequence"/>
</dbReference>
<organism evidence="1 2">
    <name type="scientific">Ambrosiozyma monospora</name>
    <name type="common">Yeast</name>
    <name type="synonym">Endomycopsis monosporus</name>
    <dbReference type="NCBI Taxonomy" id="43982"/>
    <lineage>
        <taxon>Eukaryota</taxon>
        <taxon>Fungi</taxon>
        <taxon>Dikarya</taxon>
        <taxon>Ascomycota</taxon>
        <taxon>Saccharomycotina</taxon>
        <taxon>Pichiomycetes</taxon>
        <taxon>Pichiales</taxon>
        <taxon>Pichiaceae</taxon>
        <taxon>Ambrosiozyma</taxon>
    </lineage>
</organism>
<evidence type="ECO:0000313" key="2">
    <source>
        <dbReference type="Proteomes" id="UP001165064"/>
    </source>
</evidence>
<reference evidence="1" key="1">
    <citation type="submission" date="2023-04" db="EMBL/GenBank/DDBJ databases">
        <title>Ambrosiozyma monospora NBRC 10751.</title>
        <authorList>
            <person name="Ichikawa N."/>
            <person name="Sato H."/>
            <person name="Tonouchi N."/>
        </authorList>
    </citation>
    <scope>NUCLEOTIDE SEQUENCE</scope>
    <source>
        <strain evidence="1">NBRC 10751</strain>
    </source>
</reference>
<dbReference type="EMBL" id="BSXS01007077">
    <property type="protein sequence ID" value="GME87210.1"/>
    <property type="molecule type" value="Genomic_DNA"/>
</dbReference>
<proteinExistence type="predicted"/>
<gene>
    <name evidence="1" type="ORF">Amon02_000816000</name>
</gene>
<keyword evidence="2" id="KW-1185">Reference proteome</keyword>